<dbReference type="Pfam" id="PF00975">
    <property type="entry name" value="Thioesterase"/>
    <property type="match status" value="1"/>
</dbReference>
<dbReference type="InterPro" id="IPR020845">
    <property type="entry name" value="AMP-binding_CS"/>
</dbReference>
<dbReference type="InterPro" id="IPR001031">
    <property type="entry name" value="Thioesterase"/>
</dbReference>
<dbReference type="InterPro" id="IPR009081">
    <property type="entry name" value="PP-bd_ACP"/>
</dbReference>
<dbReference type="InterPro" id="IPR029058">
    <property type="entry name" value="AB_hydrolase_fold"/>
</dbReference>
<accession>A0A6J5YFZ3</accession>
<dbReference type="SUPFAM" id="SSF47336">
    <property type="entry name" value="ACP-like"/>
    <property type="match status" value="1"/>
</dbReference>
<dbReference type="InterPro" id="IPR045851">
    <property type="entry name" value="AMP-bd_C_sf"/>
</dbReference>
<reference evidence="2" key="1">
    <citation type="submission" date="2020-05" db="EMBL/GenBank/DDBJ databases">
        <authorList>
            <person name="Chiriac C."/>
            <person name="Salcher M."/>
            <person name="Ghai R."/>
            <person name="Kavagutti S V."/>
        </authorList>
    </citation>
    <scope>NUCLEOTIDE SEQUENCE</scope>
</reference>
<dbReference type="GO" id="GO:0043041">
    <property type="term" value="P:amino acid activation for nonribosomal peptide biosynthetic process"/>
    <property type="evidence" value="ECO:0007669"/>
    <property type="project" value="TreeGrafter"/>
</dbReference>
<dbReference type="GO" id="GO:0031177">
    <property type="term" value="F:phosphopantetheine binding"/>
    <property type="evidence" value="ECO:0007669"/>
    <property type="project" value="TreeGrafter"/>
</dbReference>
<dbReference type="InterPro" id="IPR000873">
    <property type="entry name" value="AMP-dep_synth/lig_dom"/>
</dbReference>
<dbReference type="InterPro" id="IPR036736">
    <property type="entry name" value="ACP-like_sf"/>
</dbReference>
<dbReference type="AlphaFoldDB" id="A0A6J5YFZ3"/>
<protein>
    <submittedName>
        <fullName evidence="2">Unannotated protein</fullName>
    </submittedName>
</protein>
<dbReference type="Pfam" id="PF00501">
    <property type="entry name" value="AMP-binding"/>
    <property type="match status" value="1"/>
</dbReference>
<dbReference type="PANTHER" id="PTHR45527">
    <property type="entry name" value="NONRIBOSOMAL PEPTIDE SYNTHETASE"/>
    <property type="match status" value="1"/>
</dbReference>
<dbReference type="Gene3D" id="1.10.1200.10">
    <property type="entry name" value="ACP-like"/>
    <property type="match status" value="1"/>
</dbReference>
<gene>
    <name evidence="2" type="ORF">UFOPK1392_01152</name>
</gene>
<name>A0A6J5YFZ3_9ZZZZ</name>
<dbReference type="Gene3D" id="3.40.50.1820">
    <property type="entry name" value="alpha/beta hydrolase"/>
    <property type="match status" value="1"/>
</dbReference>
<sequence>MSSAGDSAVNAQPQSLAVELARVVAQKPDQLAVTDGVREITFGELGHRASAVAHRVLELQAEEGSTGRALGGTRWLPIVVDRTSASVVALHGAARAGAAFSPIEADLPAERIAEVFRRLGDPKVALVPDRRHLELLPPGVRGVEVMDDSLIGSREVVDVDPLDPAVVNFTSGSTGRPKAVLWRWNAFTRSMKGERERTPGIGSRRASHLRPFSFGAGLIRIGRISLGDSLHILDPRLFDPDGLLDAMAQHELTDIHLGASLMASLVRGSNRGRRLPTIDVIRLGGEPTPWDLLPKVFEMVSPDATVHVGFAATEAGNMTRFEVRPGDPIGEGFVPLGRPVRPDMFRLMPVEDVDTAFEIYVGDPQASGFLDDPELEAARFSIDADGVRWWRSGDLATVDAEGIFHHRGRIDSMVKVNGVLVEPSEVEAALRMIDGIADAAVVPKVAVNGSKRLIGHLVVDDESLTPESVREQLLQQLPQALVPAMFVLHQCFPVTDRGKLDRRALAEGAWERWRSSEPRTGHLEQELWLASQIQLILDLGEVGFDEDIWDLGLDSLGAVELCAVIAEAGFGEMNPNQLLETRTAGSLVAFLSSRECELNSASVVLNSSGSHRPVFALPGGGGTALRFQALAQCLGAEQPVVVIEPRGMHCAGPVDRTIESMAAHAVGEITERLGVGERCVLLGFSAGATSAFETARQLHASGREVDLMLLDAVPGGRQPSAASLIRTVAAPTANDDRPGFLHRLRDRGPVETARRLPALLTTRRRARRIERYVVDPGPPSHDLDRYLALRRIQSEAIRAYRPERLPFAGTLIRVADNPIEALVEPLVQGLTVVEVGGDHDSMLMHPHVSAIADAVIGRLAVTSASEV</sequence>
<proteinExistence type="predicted"/>
<dbReference type="SUPFAM" id="SSF53474">
    <property type="entry name" value="alpha/beta-Hydrolases"/>
    <property type="match status" value="1"/>
</dbReference>
<dbReference type="Gene3D" id="3.40.50.12780">
    <property type="entry name" value="N-terminal domain of ligase-like"/>
    <property type="match status" value="1"/>
</dbReference>
<dbReference type="Gene3D" id="3.30.300.30">
    <property type="match status" value="1"/>
</dbReference>
<dbReference type="PROSITE" id="PS00455">
    <property type="entry name" value="AMP_BINDING"/>
    <property type="match status" value="1"/>
</dbReference>
<organism evidence="2">
    <name type="scientific">freshwater metagenome</name>
    <dbReference type="NCBI Taxonomy" id="449393"/>
    <lineage>
        <taxon>unclassified sequences</taxon>
        <taxon>metagenomes</taxon>
        <taxon>ecological metagenomes</taxon>
    </lineage>
</organism>
<dbReference type="GO" id="GO:0044550">
    <property type="term" value="P:secondary metabolite biosynthetic process"/>
    <property type="evidence" value="ECO:0007669"/>
    <property type="project" value="TreeGrafter"/>
</dbReference>
<dbReference type="GO" id="GO:0005737">
    <property type="term" value="C:cytoplasm"/>
    <property type="evidence" value="ECO:0007669"/>
    <property type="project" value="TreeGrafter"/>
</dbReference>
<feature type="domain" description="Carrier" evidence="1">
    <location>
        <begin position="520"/>
        <end position="595"/>
    </location>
</feature>
<evidence type="ECO:0000313" key="2">
    <source>
        <dbReference type="EMBL" id="CAB4323397.1"/>
    </source>
</evidence>
<dbReference type="PANTHER" id="PTHR45527:SF1">
    <property type="entry name" value="FATTY ACID SYNTHASE"/>
    <property type="match status" value="1"/>
</dbReference>
<dbReference type="InterPro" id="IPR042099">
    <property type="entry name" value="ANL_N_sf"/>
</dbReference>
<dbReference type="Pfam" id="PF00550">
    <property type="entry name" value="PP-binding"/>
    <property type="match status" value="1"/>
</dbReference>
<dbReference type="EMBL" id="CAEMXZ010000042">
    <property type="protein sequence ID" value="CAB4323397.1"/>
    <property type="molecule type" value="Genomic_DNA"/>
</dbReference>
<dbReference type="SUPFAM" id="SSF56801">
    <property type="entry name" value="Acetyl-CoA synthetase-like"/>
    <property type="match status" value="1"/>
</dbReference>
<dbReference type="PROSITE" id="PS50075">
    <property type="entry name" value="CARRIER"/>
    <property type="match status" value="1"/>
</dbReference>
<evidence type="ECO:0000259" key="1">
    <source>
        <dbReference type="PROSITE" id="PS50075"/>
    </source>
</evidence>